<evidence type="ECO:0000256" key="1">
    <source>
        <dbReference type="SAM" id="Phobius"/>
    </source>
</evidence>
<feature type="transmembrane region" description="Helical" evidence="1">
    <location>
        <begin position="133"/>
        <end position="152"/>
    </location>
</feature>
<dbReference type="AlphaFoldDB" id="A0A2N3XS91"/>
<organism evidence="2 3">
    <name type="scientific">Saccharopolyspora spinosa</name>
    <dbReference type="NCBI Taxonomy" id="60894"/>
    <lineage>
        <taxon>Bacteria</taxon>
        <taxon>Bacillati</taxon>
        <taxon>Actinomycetota</taxon>
        <taxon>Actinomycetes</taxon>
        <taxon>Pseudonocardiales</taxon>
        <taxon>Pseudonocardiaceae</taxon>
        <taxon>Saccharopolyspora</taxon>
    </lineage>
</organism>
<gene>
    <name evidence="2" type="ORF">A8926_1048</name>
</gene>
<dbReference type="Proteomes" id="UP000233786">
    <property type="component" value="Unassembled WGS sequence"/>
</dbReference>
<feature type="transmembrane region" description="Helical" evidence="1">
    <location>
        <begin position="6"/>
        <end position="28"/>
    </location>
</feature>
<proteinExistence type="predicted"/>
<dbReference type="STRING" id="994479.GCA_000194155_06434"/>
<name>A0A2N3XS91_SACSN</name>
<reference evidence="2" key="1">
    <citation type="submission" date="2017-12" db="EMBL/GenBank/DDBJ databases">
        <title>Sequencing the genomes of 1000 Actinobacteria strains.</title>
        <authorList>
            <person name="Klenk H.-P."/>
        </authorList>
    </citation>
    <scope>NUCLEOTIDE SEQUENCE [LARGE SCALE GENOMIC DNA]</scope>
    <source>
        <strain evidence="2">DSM 44228</strain>
    </source>
</reference>
<keyword evidence="3" id="KW-1185">Reference proteome</keyword>
<evidence type="ECO:0000313" key="3">
    <source>
        <dbReference type="Proteomes" id="UP000233786"/>
    </source>
</evidence>
<dbReference type="EMBL" id="PJNB01000001">
    <property type="protein sequence ID" value="PKW13512.1"/>
    <property type="molecule type" value="Genomic_DNA"/>
</dbReference>
<dbReference type="Pfam" id="PF08592">
    <property type="entry name" value="Anthrone_oxy"/>
    <property type="match status" value="1"/>
</dbReference>
<keyword evidence="1" id="KW-1133">Transmembrane helix</keyword>
<keyword evidence="1" id="KW-0812">Transmembrane</keyword>
<sequence length="155" mass="15986">MVVAVLVAGVVAAGLMAGLFAGFAYAVMPGLRGVADRAFVDVMQRINVAIVNWLFLALFLGGLLVSGLGAALLWFGGGAGSGWSAAGFLLYLAMFVVTAAVNVPLNNELAAGEGADPAALRARFEVRWVRWNLVRAFAATGSFGCLLAALVVEVL</sequence>
<keyword evidence="1" id="KW-0472">Membrane</keyword>
<dbReference type="InterPro" id="IPR013901">
    <property type="entry name" value="Anthrone_oxy"/>
</dbReference>
<evidence type="ECO:0000313" key="2">
    <source>
        <dbReference type="EMBL" id="PKW13512.1"/>
    </source>
</evidence>
<feature type="transmembrane region" description="Helical" evidence="1">
    <location>
        <begin position="81"/>
        <end position="101"/>
    </location>
</feature>
<accession>A0A2N3XS91</accession>
<comment type="caution">
    <text evidence="2">The sequence shown here is derived from an EMBL/GenBank/DDBJ whole genome shotgun (WGS) entry which is preliminary data.</text>
</comment>
<feature type="transmembrane region" description="Helical" evidence="1">
    <location>
        <begin position="49"/>
        <end position="75"/>
    </location>
</feature>
<protein>
    <submittedName>
        <fullName evidence="2">Membrane protein</fullName>
    </submittedName>
</protein>